<reference evidence="2" key="1">
    <citation type="journal article" date="2015" name="Nature">
        <title>Complex archaea that bridge the gap between prokaryotes and eukaryotes.</title>
        <authorList>
            <person name="Spang A."/>
            <person name="Saw J.H."/>
            <person name="Jorgensen S.L."/>
            <person name="Zaremba-Niedzwiedzka K."/>
            <person name="Martijn J."/>
            <person name="Lind A.E."/>
            <person name="van Eijk R."/>
            <person name="Schleper C."/>
            <person name="Guy L."/>
            <person name="Ettema T.J."/>
        </authorList>
    </citation>
    <scope>NUCLEOTIDE SEQUENCE</scope>
</reference>
<dbReference type="EMBL" id="LAZR01000436">
    <property type="protein sequence ID" value="KKN68933.1"/>
    <property type="molecule type" value="Genomic_DNA"/>
</dbReference>
<organism evidence="2">
    <name type="scientific">marine sediment metagenome</name>
    <dbReference type="NCBI Taxonomy" id="412755"/>
    <lineage>
        <taxon>unclassified sequences</taxon>
        <taxon>metagenomes</taxon>
        <taxon>ecological metagenomes</taxon>
    </lineage>
</organism>
<evidence type="ECO:0000256" key="1">
    <source>
        <dbReference type="SAM" id="MobiDB-lite"/>
    </source>
</evidence>
<proteinExistence type="predicted"/>
<name>A0A0F9VT60_9ZZZZ</name>
<feature type="region of interest" description="Disordered" evidence="1">
    <location>
        <begin position="78"/>
        <end position="127"/>
    </location>
</feature>
<protein>
    <submittedName>
        <fullName evidence="2">Uncharacterized protein</fullName>
    </submittedName>
</protein>
<feature type="compositionally biased region" description="Basic and acidic residues" evidence="1">
    <location>
        <begin position="81"/>
        <end position="93"/>
    </location>
</feature>
<sequence length="127" mass="14404">MAQRDVIRTRMGKVVGVIDDEFALVSSDELLSALMASRPATLPFRWLSESSEEVHEVSVRLVAVGEPEEYASAFEEWLNDNGHHTEPRSDRPLPIEPASTKKARRTEAAKSALQRRQLRLQRRGRKP</sequence>
<evidence type="ECO:0000313" key="2">
    <source>
        <dbReference type="EMBL" id="KKN68933.1"/>
    </source>
</evidence>
<accession>A0A0F9VT60</accession>
<feature type="compositionally biased region" description="Basic residues" evidence="1">
    <location>
        <begin position="116"/>
        <end position="127"/>
    </location>
</feature>
<comment type="caution">
    <text evidence="2">The sequence shown here is derived from an EMBL/GenBank/DDBJ whole genome shotgun (WGS) entry which is preliminary data.</text>
</comment>
<gene>
    <name evidence="2" type="ORF">LCGC14_0445900</name>
</gene>
<dbReference type="AlphaFoldDB" id="A0A0F9VT60"/>